<organism evidence="1 2">
    <name type="scientific">Vitis vinifera</name>
    <name type="common">Grape</name>
    <dbReference type="NCBI Taxonomy" id="29760"/>
    <lineage>
        <taxon>Eukaryota</taxon>
        <taxon>Viridiplantae</taxon>
        <taxon>Streptophyta</taxon>
        <taxon>Embryophyta</taxon>
        <taxon>Tracheophyta</taxon>
        <taxon>Spermatophyta</taxon>
        <taxon>Magnoliopsida</taxon>
        <taxon>eudicotyledons</taxon>
        <taxon>Gunneridae</taxon>
        <taxon>Pentapetalae</taxon>
        <taxon>rosids</taxon>
        <taxon>Vitales</taxon>
        <taxon>Vitaceae</taxon>
        <taxon>Viteae</taxon>
        <taxon>Vitis</taxon>
    </lineage>
</organism>
<dbReference type="EMBL" id="QGNW01000920">
    <property type="protein sequence ID" value="RVW58880.1"/>
    <property type="molecule type" value="Genomic_DNA"/>
</dbReference>
<reference evidence="1 2" key="1">
    <citation type="journal article" date="2018" name="PLoS Genet.">
        <title>Population sequencing reveals clonal diversity and ancestral inbreeding in the grapevine cultivar Chardonnay.</title>
        <authorList>
            <person name="Roach M.J."/>
            <person name="Johnson D.L."/>
            <person name="Bohlmann J."/>
            <person name="van Vuuren H.J."/>
            <person name="Jones S.J."/>
            <person name="Pretorius I.S."/>
            <person name="Schmidt S.A."/>
            <person name="Borneman A.R."/>
        </authorList>
    </citation>
    <scope>NUCLEOTIDE SEQUENCE [LARGE SCALE GENOMIC DNA]</scope>
    <source>
        <strain evidence="2">cv. Chardonnay</strain>
        <tissue evidence="1">Leaf</tissue>
    </source>
</reference>
<dbReference type="AlphaFoldDB" id="A0A438FGL4"/>
<dbReference type="Proteomes" id="UP000288805">
    <property type="component" value="Unassembled WGS sequence"/>
</dbReference>
<gene>
    <name evidence="1" type="ORF">CK203_104230</name>
</gene>
<protein>
    <submittedName>
        <fullName evidence="1">Uncharacterized protein</fullName>
    </submittedName>
</protein>
<name>A0A438FGL4_VITVI</name>
<evidence type="ECO:0000313" key="1">
    <source>
        <dbReference type="EMBL" id="RVW58880.1"/>
    </source>
</evidence>
<proteinExistence type="predicted"/>
<comment type="caution">
    <text evidence="1">The sequence shown here is derived from an EMBL/GenBank/DDBJ whole genome shotgun (WGS) entry which is preliminary data.</text>
</comment>
<sequence length="137" mass="15298">MPELEIMVIGLLHSNHILEQAGTWKSAVLVDCAGLFECFQLSYNQCRVAASEATEEFEVTDTGFVQDILSSSWSAWSSSVYKKNKTETLNKLYIWVDLNAGFSMLRIQDTLKENGNVDKLPWHGFTCAAADPLSFAL</sequence>
<evidence type="ECO:0000313" key="2">
    <source>
        <dbReference type="Proteomes" id="UP000288805"/>
    </source>
</evidence>
<accession>A0A438FGL4</accession>